<sequence length="177" mass="18677">MARPPLRLAPPPARRTRDTPLFVIAGTCVGALVAAAQLLRVPTELIVAGLVVVAIVGARLAARRRRMTEGDLAARVATVLRAGGWRRVTVTSTLGHLGTDVVGVARDGRRWLLRCPRDPASLTAADVSRFAEAARYLGRGDVTVLVTSGPVPPPVRAAATQARVTLVDSDDLPAWIA</sequence>
<evidence type="ECO:0000313" key="4">
    <source>
        <dbReference type="Proteomes" id="UP000604117"/>
    </source>
</evidence>
<protein>
    <recommendedName>
        <fullName evidence="2">Restriction endonuclease type IV Mrr domain-containing protein</fullName>
    </recommendedName>
</protein>
<keyword evidence="1" id="KW-0812">Transmembrane</keyword>
<accession>A0ABQ4CTQ1</accession>
<evidence type="ECO:0000256" key="1">
    <source>
        <dbReference type="SAM" id="Phobius"/>
    </source>
</evidence>
<dbReference type="EMBL" id="BONE01000033">
    <property type="protein sequence ID" value="GIF74643.1"/>
    <property type="molecule type" value="Genomic_DNA"/>
</dbReference>
<gene>
    <name evidence="3" type="ORF">Asi02nite_41610</name>
</gene>
<proteinExistence type="predicted"/>
<comment type="caution">
    <text evidence="3">The sequence shown here is derived from an EMBL/GenBank/DDBJ whole genome shotgun (WGS) entry which is preliminary data.</text>
</comment>
<keyword evidence="4" id="KW-1185">Reference proteome</keyword>
<dbReference type="Proteomes" id="UP000604117">
    <property type="component" value="Unassembled WGS sequence"/>
</dbReference>
<feature type="domain" description="Restriction endonuclease type IV Mrr" evidence="2">
    <location>
        <begin position="65"/>
        <end position="175"/>
    </location>
</feature>
<dbReference type="InterPro" id="IPR011335">
    <property type="entry name" value="Restrct_endonuc-II-like"/>
</dbReference>
<reference evidence="3 4" key="1">
    <citation type="submission" date="2021-01" db="EMBL/GenBank/DDBJ databases">
        <title>Whole genome shotgun sequence of Asanoa siamensis NBRC 107932.</title>
        <authorList>
            <person name="Komaki H."/>
            <person name="Tamura T."/>
        </authorList>
    </citation>
    <scope>NUCLEOTIDE SEQUENCE [LARGE SCALE GENOMIC DNA]</scope>
    <source>
        <strain evidence="3 4">NBRC 107932</strain>
    </source>
</reference>
<dbReference type="InterPro" id="IPR007560">
    <property type="entry name" value="Restrct_endonuc_IV_Mrr"/>
</dbReference>
<name>A0ABQ4CTQ1_9ACTN</name>
<dbReference type="Pfam" id="PF04471">
    <property type="entry name" value="Mrr_cat"/>
    <property type="match status" value="1"/>
</dbReference>
<evidence type="ECO:0000313" key="3">
    <source>
        <dbReference type="EMBL" id="GIF74643.1"/>
    </source>
</evidence>
<evidence type="ECO:0000259" key="2">
    <source>
        <dbReference type="Pfam" id="PF04471"/>
    </source>
</evidence>
<dbReference type="RefSeq" id="WP_203715380.1">
    <property type="nucleotide sequence ID" value="NZ_BONE01000033.1"/>
</dbReference>
<keyword evidence="1" id="KW-0472">Membrane</keyword>
<keyword evidence="1" id="KW-1133">Transmembrane helix</keyword>
<organism evidence="3 4">
    <name type="scientific">Asanoa siamensis</name>
    <dbReference type="NCBI Taxonomy" id="926357"/>
    <lineage>
        <taxon>Bacteria</taxon>
        <taxon>Bacillati</taxon>
        <taxon>Actinomycetota</taxon>
        <taxon>Actinomycetes</taxon>
        <taxon>Micromonosporales</taxon>
        <taxon>Micromonosporaceae</taxon>
        <taxon>Asanoa</taxon>
    </lineage>
</organism>
<feature type="transmembrane region" description="Helical" evidence="1">
    <location>
        <begin position="45"/>
        <end position="62"/>
    </location>
</feature>
<dbReference type="SUPFAM" id="SSF52980">
    <property type="entry name" value="Restriction endonuclease-like"/>
    <property type="match status" value="1"/>
</dbReference>
<feature type="transmembrane region" description="Helical" evidence="1">
    <location>
        <begin position="21"/>
        <end position="39"/>
    </location>
</feature>